<dbReference type="Proteomes" id="UP000053144">
    <property type="component" value="Chromosome 8"/>
</dbReference>
<proteinExistence type="predicted"/>
<sequence>MKYELQIVARTRTTRFPHPSFREQSTRQQPNEENQTTHAKTGSPKTQSKSEKEGEGRSFLLMSRIRMERRNLRRGAFVALQSHLHLCSHEATARPPSLCEMEDQDEREEENVRLKSPQLGFVFGREREPRIWGEKKRSVFFAKENRHFGINWVWLI</sequence>
<dbReference type="AlphaFoldDB" id="A0A0L9V891"/>
<evidence type="ECO:0000256" key="1">
    <source>
        <dbReference type="SAM" id="MobiDB-lite"/>
    </source>
</evidence>
<name>A0A0L9V891_PHAAN</name>
<evidence type="ECO:0000313" key="3">
    <source>
        <dbReference type="Proteomes" id="UP000053144"/>
    </source>
</evidence>
<evidence type="ECO:0000313" key="2">
    <source>
        <dbReference type="EMBL" id="KOM50884.1"/>
    </source>
</evidence>
<feature type="compositionally biased region" description="Polar residues" evidence="1">
    <location>
        <begin position="26"/>
        <end position="47"/>
    </location>
</feature>
<protein>
    <submittedName>
        <fullName evidence="2">Uncharacterized protein</fullName>
    </submittedName>
</protein>
<accession>A0A0L9V891</accession>
<dbReference type="EMBL" id="CM003378">
    <property type="protein sequence ID" value="KOM50884.1"/>
    <property type="molecule type" value="Genomic_DNA"/>
</dbReference>
<reference evidence="3" key="1">
    <citation type="journal article" date="2015" name="Proc. Natl. Acad. Sci. U.S.A.">
        <title>Genome sequencing of adzuki bean (Vigna angularis) provides insight into high starch and low fat accumulation and domestication.</title>
        <authorList>
            <person name="Yang K."/>
            <person name="Tian Z."/>
            <person name="Chen C."/>
            <person name="Luo L."/>
            <person name="Zhao B."/>
            <person name="Wang Z."/>
            <person name="Yu L."/>
            <person name="Li Y."/>
            <person name="Sun Y."/>
            <person name="Li W."/>
            <person name="Chen Y."/>
            <person name="Li Y."/>
            <person name="Zhang Y."/>
            <person name="Ai D."/>
            <person name="Zhao J."/>
            <person name="Shang C."/>
            <person name="Ma Y."/>
            <person name="Wu B."/>
            <person name="Wang M."/>
            <person name="Gao L."/>
            <person name="Sun D."/>
            <person name="Zhang P."/>
            <person name="Guo F."/>
            <person name="Wang W."/>
            <person name="Li Y."/>
            <person name="Wang J."/>
            <person name="Varshney R.K."/>
            <person name="Wang J."/>
            <person name="Ling H.Q."/>
            <person name="Wan P."/>
        </authorList>
    </citation>
    <scope>NUCLEOTIDE SEQUENCE</scope>
    <source>
        <strain evidence="3">cv. Jingnong 6</strain>
    </source>
</reference>
<feature type="region of interest" description="Disordered" evidence="1">
    <location>
        <begin position="9"/>
        <end position="58"/>
    </location>
</feature>
<organism evidence="2 3">
    <name type="scientific">Phaseolus angularis</name>
    <name type="common">Azuki bean</name>
    <name type="synonym">Vigna angularis</name>
    <dbReference type="NCBI Taxonomy" id="3914"/>
    <lineage>
        <taxon>Eukaryota</taxon>
        <taxon>Viridiplantae</taxon>
        <taxon>Streptophyta</taxon>
        <taxon>Embryophyta</taxon>
        <taxon>Tracheophyta</taxon>
        <taxon>Spermatophyta</taxon>
        <taxon>Magnoliopsida</taxon>
        <taxon>eudicotyledons</taxon>
        <taxon>Gunneridae</taxon>
        <taxon>Pentapetalae</taxon>
        <taxon>rosids</taxon>
        <taxon>fabids</taxon>
        <taxon>Fabales</taxon>
        <taxon>Fabaceae</taxon>
        <taxon>Papilionoideae</taxon>
        <taxon>50 kb inversion clade</taxon>
        <taxon>NPAAA clade</taxon>
        <taxon>indigoferoid/millettioid clade</taxon>
        <taxon>Phaseoleae</taxon>
        <taxon>Vigna</taxon>
    </lineage>
</organism>
<gene>
    <name evidence="2" type="ORF">LR48_Vigan08g171100</name>
</gene>
<dbReference type="Gramene" id="KOM50884">
    <property type="protein sequence ID" value="KOM50884"/>
    <property type="gene ID" value="LR48_Vigan08g171100"/>
</dbReference>